<name>A0A2K9EVA0_9RHOB</name>
<keyword evidence="4" id="KW-0732">Signal</keyword>
<accession>A0A2K9EVA0</accession>
<organism evidence="6 7">
    <name type="scientific">Paracoccus tegillarcae</name>
    <dbReference type="NCBI Taxonomy" id="1529068"/>
    <lineage>
        <taxon>Bacteria</taxon>
        <taxon>Pseudomonadati</taxon>
        <taxon>Pseudomonadota</taxon>
        <taxon>Alphaproteobacteria</taxon>
        <taxon>Rhodobacterales</taxon>
        <taxon>Paracoccaceae</taxon>
        <taxon>Paracoccus</taxon>
    </lineage>
</organism>
<keyword evidence="6" id="KW-0614">Plasmid</keyword>
<feature type="signal peptide" evidence="4">
    <location>
        <begin position="1"/>
        <end position="18"/>
    </location>
</feature>
<feature type="domain" description="Transglycosylase SLT" evidence="5">
    <location>
        <begin position="107"/>
        <end position="209"/>
    </location>
</feature>
<evidence type="ECO:0000313" key="7">
    <source>
        <dbReference type="Proteomes" id="UP000233742"/>
    </source>
</evidence>
<feature type="region of interest" description="Disordered" evidence="3">
    <location>
        <begin position="32"/>
        <end position="57"/>
    </location>
</feature>
<evidence type="ECO:0000256" key="3">
    <source>
        <dbReference type="SAM" id="MobiDB-lite"/>
    </source>
</evidence>
<dbReference type="KEGG" id="paro:CUV01_19170"/>
<keyword evidence="7" id="KW-1185">Reference proteome</keyword>
<dbReference type="OrthoDB" id="9815002at2"/>
<dbReference type="Pfam" id="PF01464">
    <property type="entry name" value="SLT"/>
    <property type="match status" value="1"/>
</dbReference>
<reference evidence="6 7" key="1">
    <citation type="submission" date="2017-12" db="EMBL/GenBank/DDBJ databases">
        <authorList>
            <person name="Hurst M.R.H."/>
        </authorList>
    </citation>
    <scope>NUCLEOTIDE SEQUENCE [LARGE SCALE GENOMIC DNA]</scope>
    <source>
        <strain evidence="6 7">BM15</strain>
        <plasmid evidence="7">Plasmid pbm152</plasmid>
    </source>
</reference>
<geneLocation type="plasmid" evidence="7">
    <name>pbm152</name>
</geneLocation>
<dbReference type="Gene3D" id="1.10.530.10">
    <property type="match status" value="1"/>
</dbReference>
<evidence type="ECO:0000313" key="6">
    <source>
        <dbReference type="EMBL" id="AUH35705.1"/>
    </source>
</evidence>
<dbReference type="PANTHER" id="PTHR37423">
    <property type="entry name" value="SOLUBLE LYTIC MUREIN TRANSGLYCOSYLASE-RELATED"/>
    <property type="match status" value="1"/>
</dbReference>
<dbReference type="AlphaFoldDB" id="A0A2K9EVA0"/>
<dbReference type="CDD" id="cd00254">
    <property type="entry name" value="LT-like"/>
    <property type="match status" value="1"/>
</dbReference>
<comment type="similarity">
    <text evidence="1">Belongs to the transglycosylase Slt family.</text>
</comment>
<evidence type="ECO:0000259" key="5">
    <source>
        <dbReference type="Pfam" id="PF01464"/>
    </source>
</evidence>
<gene>
    <name evidence="6" type="ORF">CUV01_19170</name>
</gene>
<dbReference type="InterPro" id="IPR008258">
    <property type="entry name" value="Transglycosylase_SLT_dom_1"/>
</dbReference>
<feature type="chain" id="PRO_5014610079" evidence="4">
    <location>
        <begin position="19"/>
        <end position="234"/>
    </location>
</feature>
<protein>
    <submittedName>
        <fullName evidence="6">Lytic transglycosylase domain-containing protein</fullName>
    </submittedName>
</protein>
<dbReference type="EMBL" id="CP025410">
    <property type="protein sequence ID" value="AUH35705.1"/>
    <property type="molecule type" value="Genomic_DNA"/>
</dbReference>
<comment type="similarity">
    <text evidence="2">Belongs to the virb1 family.</text>
</comment>
<evidence type="ECO:0000256" key="1">
    <source>
        <dbReference type="ARBA" id="ARBA00007734"/>
    </source>
</evidence>
<sequence length="234" mass="25469">MVAATLTFLLLTVSFSQADVIRFGADGSQIKPGPQSVQRFDTQGRRREAEQPADSPEAVAEHLALRDELAALGGEQVIMGRAPTDRYAGARPSVRQTALRYQNHPAIRAAGLSRSQWIATFEALVWQESRFNARALSPKGAIGLAQLMPGTAKILGVNPHDPIQNLDGGARYLLTQMQRFGSPTLALAAYNAGPGAVQKYGGVPPYRETRNYVVRIMAERDRLMAQASTQEKVK</sequence>
<dbReference type="PANTHER" id="PTHR37423:SF2">
    <property type="entry name" value="MEMBRANE-BOUND LYTIC MUREIN TRANSGLYCOSYLASE C"/>
    <property type="match status" value="1"/>
</dbReference>
<dbReference type="Proteomes" id="UP000233742">
    <property type="component" value="Plasmid pBM152"/>
</dbReference>
<evidence type="ECO:0000256" key="4">
    <source>
        <dbReference type="SAM" id="SignalP"/>
    </source>
</evidence>
<proteinExistence type="inferred from homology"/>
<evidence type="ECO:0000256" key="2">
    <source>
        <dbReference type="ARBA" id="ARBA00009387"/>
    </source>
</evidence>
<dbReference type="SUPFAM" id="SSF53955">
    <property type="entry name" value="Lysozyme-like"/>
    <property type="match status" value="1"/>
</dbReference>
<dbReference type="InterPro" id="IPR023346">
    <property type="entry name" value="Lysozyme-like_dom_sf"/>
</dbReference>